<keyword evidence="2" id="KW-0472">Membrane</keyword>
<dbReference type="AlphaFoldDB" id="A0A290Z5T6"/>
<gene>
    <name evidence="3" type="ORF">CNX65_14440</name>
</gene>
<dbReference type="RefSeq" id="WP_096493397.1">
    <property type="nucleotide sequence ID" value="NZ_CP023445.1"/>
</dbReference>
<keyword evidence="2" id="KW-1133">Transmembrane helix</keyword>
<proteinExistence type="predicted"/>
<dbReference type="EMBL" id="CP023445">
    <property type="protein sequence ID" value="ATE54342.1"/>
    <property type="molecule type" value="Genomic_DNA"/>
</dbReference>
<keyword evidence="4" id="KW-1185">Reference proteome</keyword>
<accession>A0A290Z5T6</accession>
<name>A0A290Z5T6_9PSEU</name>
<feature type="compositionally biased region" description="Basic residues" evidence="1">
    <location>
        <begin position="118"/>
        <end position="133"/>
    </location>
</feature>
<dbReference type="KEGG" id="apre:CNX65_14440"/>
<evidence type="ECO:0000256" key="2">
    <source>
        <dbReference type="SAM" id="Phobius"/>
    </source>
</evidence>
<organism evidence="3 4">
    <name type="scientific">Actinosynnema pretiosum</name>
    <dbReference type="NCBI Taxonomy" id="42197"/>
    <lineage>
        <taxon>Bacteria</taxon>
        <taxon>Bacillati</taxon>
        <taxon>Actinomycetota</taxon>
        <taxon>Actinomycetes</taxon>
        <taxon>Pseudonocardiales</taxon>
        <taxon>Pseudonocardiaceae</taxon>
        <taxon>Actinosynnema</taxon>
    </lineage>
</organism>
<keyword evidence="2" id="KW-0812">Transmembrane</keyword>
<sequence>MANIKGLGLLLGMAFLALLVVPVLPSAIDDPVTTIGLAAALAVLLCGLWYLVVRAQLWLADFLDSRRRTPRKRAPREVDDMTAAAQRGAAPRRRGKPRAKTAVKPKPATRSRTAAKSTTKRKPSPPKRSTRTR</sequence>
<reference evidence="3" key="1">
    <citation type="submission" date="2017-09" db="EMBL/GenBank/DDBJ databases">
        <title>Complete Genome Sequence of ansamitocin-producing Bacterium Actinosynnema pretiosum X47.</title>
        <authorList>
            <person name="Cao G."/>
            <person name="Zong G."/>
            <person name="Zhong C."/>
            <person name="Fu J."/>
        </authorList>
    </citation>
    <scope>NUCLEOTIDE SEQUENCE [LARGE SCALE GENOMIC DNA]</scope>
    <source>
        <strain evidence="3">X47</strain>
    </source>
</reference>
<feature type="compositionally biased region" description="Basic residues" evidence="1">
    <location>
        <begin position="90"/>
        <end position="109"/>
    </location>
</feature>
<evidence type="ECO:0000313" key="3">
    <source>
        <dbReference type="EMBL" id="ATE54342.1"/>
    </source>
</evidence>
<feature type="transmembrane region" description="Helical" evidence="2">
    <location>
        <begin position="35"/>
        <end position="63"/>
    </location>
</feature>
<evidence type="ECO:0000313" key="4">
    <source>
        <dbReference type="Proteomes" id="UP000218505"/>
    </source>
</evidence>
<feature type="region of interest" description="Disordered" evidence="1">
    <location>
        <begin position="69"/>
        <end position="133"/>
    </location>
</feature>
<protein>
    <submittedName>
        <fullName evidence="3">Uncharacterized protein</fullName>
    </submittedName>
</protein>
<dbReference type="Proteomes" id="UP000218505">
    <property type="component" value="Chromosome"/>
</dbReference>
<evidence type="ECO:0000256" key="1">
    <source>
        <dbReference type="SAM" id="MobiDB-lite"/>
    </source>
</evidence>